<proteinExistence type="predicted"/>
<dbReference type="InterPro" id="IPR026960">
    <property type="entry name" value="RVT-Znf"/>
</dbReference>
<evidence type="ECO:0000259" key="2">
    <source>
        <dbReference type="Pfam" id="PF00078"/>
    </source>
</evidence>
<reference evidence="4" key="1">
    <citation type="journal article" date="2023" name="Science">
        <title>Genome structures resolve the early diversification of teleost fishes.</title>
        <authorList>
            <person name="Parey E."/>
            <person name="Louis A."/>
            <person name="Montfort J."/>
            <person name="Bouchez O."/>
            <person name="Roques C."/>
            <person name="Iampietro C."/>
            <person name="Lluch J."/>
            <person name="Castinel A."/>
            <person name="Donnadieu C."/>
            <person name="Desvignes T."/>
            <person name="Floi Bucao C."/>
            <person name="Jouanno E."/>
            <person name="Wen M."/>
            <person name="Mejri S."/>
            <person name="Dirks R."/>
            <person name="Jansen H."/>
            <person name="Henkel C."/>
            <person name="Chen W.J."/>
            <person name="Zahm M."/>
            <person name="Cabau C."/>
            <person name="Klopp C."/>
            <person name="Thompson A.W."/>
            <person name="Robinson-Rechavi M."/>
            <person name="Braasch I."/>
            <person name="Lecointre G."/>
            <person name="Bobe J."/>
            <person name="Postlethwait J.H."/>
            <person name="Berthelot C."/>
            <person name="Roest Crollius H."/>
            <person name="Guiguen Y."/>
        </authorList>
    </citation>
    <scope>NUCLEOTIDE SEQUENCE</scope>
    <source>
        <strain evidence="4">NC1722</strain>
    </source>
</reference>
<protein>
    <recommendedName>
        <fullName evidence="6">Reverse transcriptase domain-containing protein</fullName>
    </recommendedName>
</protein>
<dbReference type="AlphaFoldDB" id="A0AAD7R3K9"/>
<feature type="region of interest" description="Disordered" evidence="1">
    <location>
        <begin position="930"/>
        <end position="970"/>
    </location>
</feature>
<gene>
    <name evidence="4" type="ORF">AAFF_G00417300</name>
</gene>
<feature type="region of interest" description="Disordered" evidence="1">
    <location>
        <begin position="1017"/>
        <end position="1078"/>
    </location>
</feature>
<dbReference type="Proteomes" id="UP001221898">
    <property type="component" value="Unassembled WGS sequence"/>
</dbReference>
<dbReference type="InterPro" id="IPR000477">
    <property type="entry name" value="RT_dom"/>
</dbReference>
<keyword evidence="5" id="KW-1185">Reference proteome</keyword>
<feature type="domain" description="Reverse transcriptase" evidence="2">
    <location>
        <begin position="406"/>
        <end position="575"/>
    </location>
</feature>
<feature type="compositionally biased region" description="Basic and acidic residues" evidence="1">
    <location>
        <begin position="1061"/>
        <end position="1072"/>
    </location>
</feature>
<dbReference type="EMBL" id="JAINUG010000866">
    <property type="protein sequence ID" value="KAJ8361843.1"/>
    <property type="molecule type" value="Genomic_DNA"/>
</dbReference>
<evidence type="ECO:0000313" key="4">
    <source>
        <dbReference type="EMBL" id="KAJ8361843.1"/>
    </source>
</evidence>
<name>A0AAD7R3K9_9TELE</name>
<dbReference type="InterPro" id="IPR043502">
    <property type="entry name" value="DNA/RNA_pol_sf"/>
</dbReference>
<accession>A0AAD7R3K9</accession>
<organism evidence="4 5">
    <name type="scientific">Aldrovandia affinis</name>
    <dbReference type="NCBI Taxonomy" id="143900"/>
    <lineage>
        <taxon>Eukaryota</taxon>
        <taxon>Metazoa</taxon>
        <taxon>Chordata</taxon>
        <taxon>Craniata</taxon>
        <taxon>Vertebrata</taxon>
        <taxon>Euteleostomi</taxon>
        <taxon>Actinopterygii</taxon>
        <taxon>Neopterygii</taxon>
        <taxon>Teleostei</taxon>
        <taxon>Notacanthiformes</taxon>
        <taxon>Halosauridae</taxon>
        <taxon>Aldrovandia</taxon>
    </lineage>
</organism>
<comment type="caution">
    <text evidence="4">The sequence shown here is derived from an EMBL/GenBank/DDBJ whole genome shotgun (WGS) entry which is preliminary data.</text>
</comment>
<evidence type="ECO:0000313" key="5">
    <source>
        <dbReference type="Proteomes" id="UP001221898"/>
    </source>
</evidence>
<dbReference type="PANTHER" id="PTHR19446">
    <property type="entry name" value="REVERSE TRANSCRIPTASES"/>
    <property type="match status" value="1"/>
</dbReference>
<evidence type="ECO:0000259" key="3">
    <source>
        <dbReference type="Pfam" id="PF13966"/>
    </source>
</evidence>
<evidence type="ECO:0000256" key="1">
    <source>
        <dbReference type="SAM" id="MobiDB-lite"/>
    </source>
</evidence>
<sequence>MWDFIDGIDGILCQANPKMHLDEFYPRCTWLCLLGLLTLRLPVAGVPLNAADRQNAPAFCLWNTPRSATSTEPARGPVTTTQLPVKGLSSWPCFSPGDLPRGLRCLWSRGNEKLSPYAAFTCGTSSTAGPARRNWGFASRLDYIFVGGGICGMKCVLLPSWASDHDMLQVSLPTDGPKWGSGFWRLNTLLLEAEAFKAVFTSFYRSVRAMRPMYASVVEWWEAAKCRLAKFCRRFAAAARRRDRAGVAKVSADLSYLHGCFNRGEHVDWALYEGVKERLRGLLEARAKALAFQARLRELEEGEKPSAYFFQAARARRSAPAFAGLKRPDGTVAEGSAMLAVAEAYYAELFSRRACDPGAEAALLDCVSARLESEEAQSMEADVSLEEVREALLSPGRRAVAGHDGIDQEKAFDRVQHGFLHGVLKRMGFGPRFIGWVRTLYADVYSCVRVNGFLSGPVEQLGGVRQGCPLSPLLYVLFMKPFAELVRRDPGVDGVRLPGASGEVLKIQQYADDTTMFVSSARSLGRIRALTDLFGAGTGSKVNLAKSSVLYCGCWRDDRSGGGFSVCTGGLKILGVRFFARDSAALNWEARLNLVRTRLGVWTRRQLSLTGRVVVVRSVLLPLLIHLAYVFPVPARTKLALTRLVFRFLWGGRYEYVSRELMYMPVSGGGRGVPRIPLKLDVLHACFAGRIFLERAPHGCYYFARFYLAGFFRHLVALSHVVPCSETPSPGYRSVLRFLRQCPSPVTREEATDHRALYARLASRQVVTPSGVPAGVVWSRVCGGGAPGAVRDLQWRCALGRLPVREILHRHGCAASPLCPRGCGAPETVSHVFWDCPFAGEFWTLVRGLLRRVGPGHVLSRDGVVYRRGLGLLPSVTSGVLWDVLGYAKWALWEDRAFVVGKRVNVLTPSHLFYRFRGRVVERIRMDRTAPAPAPDPFPVPAPDTGPAEAIALPETGKGTGEPRAPLTTAPVPVPVRVEAGVAAAGKGVFLPSPEAVALPEELSTETMEWGNCCVPDPAWEQQRPRKRVLSGGEEGPGGRKSQNTSPPIATYNRFDVLSPEEWKREEERMDTEASSPMVATVDVEGLVAILEPQPGLGEGGLSGL</sequence>
<feature type="compositionally biased region" description="Pro residues" evidence="1">
    <location>
        <begin position="932"/>
        <end position="944"/>
    </location>
</feature>
<dbReference type="Pfam" id="PF13966">
    <property type="entry name" value="zf-RVT"/>
    <property type="match status" value="1"/>
</dbReference>
<evidence type="ECO:0008006" key="6">
    <source>
        <dbReference type="Google" id="ProtNLM"/>
    </source>
</evidence>
<feature type="domain" description="Reverse transcriptase zinc-binding" evidence="3">
    <location>
        <begin position="786"/>
        <end position="843"/>
    </location>
</feature>
<dbReference type="SUPFAM" id="SSF56672">
    <property type="entry name" value="DNA/RNA polymerases"/>
    <property type="match status" value="1"/>
</dbReference>
<dbReference type="Pfam" id="PF00078">
    <property type="entry name" value="RVT_1"/>
    <property type="match status" value="1"/>
</dbReference>